<evidence type="ECO:0000256" key="1">
    <source>
        <dbReference type="ARBA" id="ARBA00009437"/>
    </source>
</evidence>
<dbReference type="Pfam" id="PF03466">
    <property type="entry name" value="LysR_substrate"/>
    <property type="match status" value="1"/>
</dbReference>
<dbReference type="EMBL" id="JAIMBW010000001">
    <property type="protein sequence ID" value="MBY4891872.1"/>
    <property type="molecule type" value="Genomic_DNA"/>
</dbReference>
<keyword evidence="3" id="KW-0238">DNA-binding</keyword>
<evidence type="ECO:0000313" key="6">
    <source>
        <dbReference type="EMBL" id="QXL88644.1"/>
    </source>
</evidence>
<protein>
    <submittedName>
        <fullName evidence="6">LysR family transcriptional regulator</fullName>
    </submittedName>
</protein>
<dbReference type="Gene3D" id="3.40.190.10">
    <property type="entry name" value="Periplasmic binding protein-like II"/>
    <property type="match status" value="2"/>
</dbReference>
<dbReference type="InterPro" id="IPR005119">
    <property type="entry name" value="LysR_subst-bd"/>
</dbReference>
<evidence type="ECO:0000256" key="2">
    <source>
        <dbReference type="ARBA" id="ARBA00023015"/>
    </source>
</evidence>
<dbReference type="EMBL" id="CP078073">
    <property type="protein sequence ID" value="QXL88644.1"/>
    <property type="molecule type" value="Genomic_DNA"/>
</dbReference>
<keyword evidence="7" id="KW-1185">Reference proteome</keyword>
<dbReference type="GO" id="GO:0003700">
    <property type="term" value="F:DNA-binding transcription factor activity"/>
    <property type="evidence" value="ECO:0007669"/>
    <property type="project" value="InterPro"/>
</dbReference>
<dbReference type="InterPro" id="IPR036390">
    <property type="entry name" value="WH_DNA-bd_sf"/>
</dbReference>
<evidence type="ECO:0000259" key="5">
    <source>
        <dbReference type="PROSITE" id="PS50931"/>
    </source>
</evidence>
<dbReference type="AlphaFoldDB" id="A0A975YGP1"/>
<dbReference type="PRINTS" id="PR00039">
    <property type="entry name" value="HTHLYSR"/>
</dbReference>
<dbReference type="GO" id="GO:0000976">
    <property type="term" value="F:transcription cis-regulatory region binding"/>
    <property type="evidence" value="ECO:0007669"/>
    <property type="project" value="TreeGrafter"/>
</dbReference>
<dbReference type="Gene3D" id="1.10.10.10">
    <property type="entry name" value="Winged helix-like DNA-binding domain superfamily/Winged helix DNA-binding domain"/>
    <property type="match status" value="2"/>
</dbReference>
<proteinExistence type="inferred from homology"/>
<comment type="similarity">
    <text evidence="1">Belongs to the LysR transcriptional regulatory family.</text>
</comment>
<evidence type="ECO:0000256" key="4">
    <source>
        <dbReference type="ARBA" id="ARBA00023163"/>
    </source>
</evidence>
<feature type="domain" description="HTH lysR-type" evidence="5">
    <location>
        <begin position="4"/>
        <end position="61"/>
    </location>
</feature>
<dbReference type="Proteomes" id="UP000693972">
    <property type="component" value="Unassembled WGS sequence"/>
</dbReference>
<dbReference type="InterPro" id="IPR036388">
    <property type="entry name" value="WH-like_DNA-bd_sf"/>
</dbReference>
<dbReference type="SUPFAM" id="SSF53850">
    <property type="entry name" value="Periplasmic binding protein-like II"/>
    <property type="match status" value="1"/>
</dbReference>
<gene>
    <name evidence="6" type="ORF">KUL25_03740</name>
</gene>
<feature type="domain" description="HTH lysR-type" evidence="5">
    <location>
        <begin position="97"/>
        <end position="150"/>
    </location>
</feature>
<evidence type="ECO:0000313" key="7">
    <source>
        <dbReference type="Proteomes" id="UP000693972"/>
    </source>
</evidence>
<reference evidence="6 7" key="1">
    <citation type="submission" date="2021-07" db="EMBL/GenBank/DDBJ databases">
        <title>Karlodiniumbacter phycospheric gen. nov., sp. nov., a phycosphere bacterium isolated from karlodinium veneficum.</title>
        <authorList>
            <person name="Peng Y."/>
            <person name="Jiang L."/>
            <person name="Lee J."/>
        </authorList>
    </citation>
    <scope>NUCLEOTIDE SEQUENCE</scope>
    <source>
        <strain evidence="6 7">N5</strain>
    </source>
</reference>
<accession>A0A975YGP1</accession>
<keyword evidence="2" id="KW-0805">Transcription regulation</keyword>
<dbReference type="PROSITE" id="PS50931">
    <property type="entry name" value="HTH_LYSR"/>
    <property type="match status" value="2"/>
</dbReference>
<dbReference type="RefSeq" id="WP_257891710.1">
    <property type="nucleotide sequence ID" value="NZ_JAIMBW010000001.1"/>
</dbReference>
<dbReference type="PANTHER" id="PTHR30126">
    <property type="entry name" value="HTH-TYPE TRANSCRIPTIONAL REGULATOR"/>
    <property type="match status" value="1"/>
</dbReference>
<evidence type="ECO:0000256" key="3">
    <source>
        <dbReference type="ARBA" id="ARBA00023125"/>
    </source>
</evidence>
<dbReference type="Pfam" id="PF00126">
    <property type="entry name" value="HTH_1"/>
    <property type="match status" value="2"/>
</dbReference>
<name>A0A975YGP1_9RHOB</name>
<dbReference type="SUPFAM" id="SSF46785">
    <property type="entry name" value="Winged helix' DNA-binding domain"/>
    <property type="match status" value="2"/>
</dbReference>
<organism evidence="6">
    <name type="scientific">Gymnodinialimonas phycosphaerae</name>
    <dbReference type="NCBI Taxonomy" id="2841589"/>
    <lineage>
        <taxon>Bacteria</taxon>
        <taxon>Pseudomonadati</taxon>
        <taxon>Pseudomonadota</taxon>
        <taxon>Alphaproteobacteria</taxon>
        <taxon>Rhodobacterales</taxon>
        <taxon>Paracoccaceae</taxon>
        <taxon>Gymnodinialimonas</taxon>
    </lineage>
</organism>
<dbReference type="InterPro" id="IPR000847">
    <property type="entry name" value="LysR_HTH_N"/>
</dbReference>
<sequence length="403" mass="43991">MISRNLRHFRVFLAVVDLGSPTRAARYCNVSQPAVTQVVHKLEGEAGGALFTRKPQGFEVTERGKLLDTRIRRAMGRLDKSLSNISSRLIHRATAAQLQAVIAATETQSFSSAARALGVSQPTIHRAVSQVEQEASKPLFERTSFGLIASIPCRDLAQAAHLAFAELRQVEADLAEFDGRETGTISIGTLPLSRSVLLPEALAQFRKLRPRQGVSVYDGPYDETLGAVRRGDMDFMIGALRDPQPFPDVQQEPLFLDHLSVVCRPGHGLAGKGVASLEDLTDASWVVPRRGTPSRDQFDAIFAGADLSPPDSILECGSILLMRELLNRSDMLGCISGLQAEAEVSNGALVRLETDVSWTGRKIGLTYRVEWVPTRAQSLMLEMIRANARALGQDQGQSLRSEP</sequence>
<dbReference type="PANTHER" id="PTHR30126:SF98">
    <property type="entry name" value="HTH-TYPE TRANSCRIPTIONAL ACTIVATOR BAUR"/>
    <property type="match status" value="1"/>
</dbReference>
<keyword evidence="4" id="KW-0804">Transcription</keyword>